<evidence type="ECO:0000313" key="2">
    <source>
        <dbReference type="Proteomes" id="UP000199663"/>
    </source>
</evidence>
<protein>
    <recommendedName>
        <fullName evidence="3">LAGLIDADG homing endonuclease</fullName>
    </recommendedName>
</protein>
<gene>
    <name evidence="1" type="ORF">SAMN05444412_10842</name>
</gene>
<reference evidence="1 2" key="1">
    <citation type="submission" date="2016-10" db="EMBL/GenBank/DDBJ databases">
        <authorList>
            <person name="Varghese N."/>
            <person name="Submissions S."/>
        </authorList>
    </citation>
    <scope>NUCLEOTIDE SEQUENCE [LARGE SCALE GENOMIC DNA]</scope>
    <source>
        <strain evidence="1 2">DSM 17997</strain>
    </source>
</reference>
<proteinExistence type="predicted"/>
<comment type="caution">
    <text evidence="1">The sequence shown here is derived from an EMBL/GenBank/DDBJ whole genome shotgun (WGS) entry which is preliminary data.</text>
</comment>
<dbReference type="EMBL" id="FNQC01000008">
    <property type="protein sequence ID" value="SDZ23457.1"/>
    <property type="molecule type" value="Genomic_DNA"/>
</dbReference>
<evidence type="ECO:0008006" key="3">
    <source>
        <dbReference type="Google" id="ProtNLM"/>
    </source>
</evidence>
<sequence length="200" mass="23831">MINLTLKSDLPSLELDLENLLNQIESKKMPRTGEIDKEIKALFNRHFSNSETFLEDYYYQYKNSSFAFVWYDGMPESAEDRIREEESSKFTKCEFIRHFLSLAPHVNYFKGEKSPFRNKPEGFSNLAFYFLSKLAELESESYFNYDWILFAEGIQIGNKLKEDLRKYLIEKDFVEHDLNHDLRISYKGRLFIEEKLLSHG</sequence>
<accession>A0A1H3RCQ9</accession>
<evidence type="ECO:0000313" key="1">
    <source>
        <dbReference type="EMBL" id="SDZ23457.1"/>
    </source>
</evidence>
<organism evidence="1 2">
    <name type="scientific">Rhodonellum ikkaensis</name>
    <dbReference type="NCBI Taxonomy" id="336829"/>
    <lineage>
        <taxon>Bacteria</taxon>
        <taxon>Pseudomonadati</taxon>
        <taxon>Bacteroidota</taxon>
        <taxon>Cytophagia</taxon>
        <taxon>Cytophagales</taxon>
        <taxon>Cytophagaceae</taxon>
        <taxon>Rhodonellum</taxon>
    </lineage>
</organism>
<name>A0A1H3RCQ9_9BACT</name>
<dbReference type="Proteomes" id="UP000199663">
    <property type="component" value="Unassembled WGS sequence"/>
</dbReference>
<keyword evidence="2" id="KW-1185">Reference proteome</keyword>